<dbReference type="SUPFAM" id="SSF53474">
    <property type="entry name" value="alpha/beta-Hydrolases"/>
    <property type="match status" value="1"/>
</dbReference>
<evidence type="ECO:0000313" key="5">
    <source>
        <dbReference type="Proteomes" id="UP000180235"/>
    </source>
</evidence>
<dbReference type="STRING" id="1188229.GlitD10_0104"/>
<dbReference type="Proteomes" id="UP000180235">
    <property type="component" value="Chromosome"/>
</dbReference>
<evidence type="ECO:0000313" key="4">
    <source>
        <dbReference type="EMBL" id="APB32405.1"/>
    </source>
</evidence>
<dbReference type="OrthoDB" id="24847at2"/>
<organism evidence="4 5">
    <name type="scientific">Gloeomargarita lithophora Alchichica-D10</name>
    <dbReference type="NCBI Taxonomy" id="1188229"/>
    <lineage>
        <taxon>Bacteria</taxon>
        <taxon>Bacillati</taxon>
        <taxon>Cyanobacteriota</taxon>
        <taxon>Cyanophyceae</taxon>
        <taxon>Gloeomargaritales</taxon>
        <taxon>Gloeomargaritaceae</taxon>
        <taxon>Gloeomargarita</taxon>
    </lineage>
</organism>
<accession>A0A1J0A905</accession>
<evidence type="ECO:0000259" key="3">
    <source>
        <dbReference type="Pfam" id="PF07859"/>
    </source>
</evidence>
<keyword evidence="1 4" id="KW-0378">Hydrolase</keyword>
<proteinExistence type="predicted"/>
<dbReference type="Gene3D" id="3.40.50.1820">
    <property type="entry name" value="alpha/beta hydrolase"/>
    <property type="match status" value="1"/>
</dbReference>
<evidence type="ECO:0000256" key="1">
    <source>
        <dbReference type="ARBA" id="ARBA00022801"/>
    </source>
</evidence>
<name>A0A1J0A905_9CYAN</name>
<dbReference type="Pfam" id="PF07859">
    <property type="entry name" value="Abhydrolase_3"/>
    <property type="match status" value="1"/>
</dbReference>
<evidence type="ECO:0000256" key="2">
    <source>
        <dbReference type="SAM" id="MobiDB-lite"/>
    </source>
</evidence>
<gene>
    <name evidence="4" type="ORF">GlitD10_0104</name>
</gene>
<sequence>MEAMSAESGVDVDRRTDAPGLSVIDPADPAAPMYQLLARLRRPVALRDLMLHPVRTGYAGQDLPDPSTVLPSWEHLYPDVVVDELRVGSLAGSIRCRTYRPSQSAVGLPVLVYCHGGGFMVGSAEDTDYITRRLCAEAGVLVASVNYRLAPEWPFPAGIDDCLAVYGWVRQRAEELGGDRFRVGVAGDSSGASFAAGLPLRAKDAGLPVPSVSLQFAPVPDMRFEQYPSFEQLAPTGMVFDAAFLGFARGAYCRYSQWDHPHISPARAHLAGYPPTCIVVGTHDSLIDSCCAFAESIRSAGGIAELHAPLGMPHGFYFWPGVFPVEEAAAYATVAQFLQRHLVGNATSL</sequence>
<dbReference type="RefSeq" id="WP_071453155.1">
    <property type="nucleotide sequence ID" value="NZ_CP017675.1"/>
</dbReference>
<feature type="region of interest" description="Disordered" evidence="2">
    <location>
        <begin position="1"/>
        <end position="24"/>
    </location>
</feature>
<dbReference type="PANTHER" id="PTHR48081">
    <property type="entry name" value="AB HYDROLASE SUPERFAMILY PROTEIN C4A8.06C"/>
    <property type="match status" value="1"/>
</dbReference>
<dbReference type="KEGG" id="glt:GlitD10_0104"/>
<dbReference type="InterPro" id="IPR013094">
    <property type="entry name" value="AB_hydrolase_3"/>
</dbReference>
<feature type="domain" description="Alpha/beta hydrolase fold-3" evidence="3">
    <location>
        <begin position="111"/>
        <end position="317"/>
    </location>
</feature>
<dbReference type="AlphaFoldDB" id="A0A1J0A905"/>
<keyword evidence="5" id="KW-1185">Reference proteome</keyword>
<reference evidence="4 5" key="1">
    <citation type="submission" date="2016-10" db="EMBL/GenBank/DDBJ databases">
        <title>Description of Gloeomargarita lithophora gen. nov., sp. nov., a thylakoid-bearing basal-branching cyanobacterium with intracellular carbonates, and proposal for Gloeomargaritales ord. nov.</title>
        <authorList>
            <person name="Moreira D."/>
            <person name="Tavera R."/>
            <person name="Benzerara K."/>
            <person name="Skouri-Panet F."/>
            <person name="Couradeau E."/>
            <person name="Gerard E."/>
            <person name="Loussert C."/>
            <person name="Novelo E."/>
            <person name="Zivanovic Y."/>
            <person name="Lopez-Garcia P."/>
        </authorList>
    </citation>
    <scope>NUCLEOTIDE SEQUENCE [LARGE SCALE GENOMIC DNA]</scope>
    <source>
        <strain evidence="4 5">D10</strain>
    </source>
</reference>
<dbReference type="GO" id="GO:0016787">
    <property type="term" value="F:hydrolase activity"/>
    <property type="evidence" value="ECO:0007669"/>
    <property type="project" value="UniProtKB-KW"/>
</dbReference>
<protein>
    <submittedName>
        <fullName evidence="4">Alpha/beta hydrolase fold-3 domain-containing protein</fullName>
    </submittedName>
</protein>
<dbReference type="InterPro" id="IPR050300">
    <property type="entry name" value="GDXG_lipolytic_enzyme"/>
</dbReference>
<dbReference type="PANTHER" id="PTHR48081:SF8">
    <property type="entry name" value="ALPHA_BETA HYDROLASE FOLD-3 DOMAIN-CONTAINING PROTEIN-RELATED"/>
    <property type="match status" value="1"/>
</dbReference>
<dbReference type="EMBL" id="CP017675">
    <property type="protein sequence ID" value="APB32405.1"/>
    <property type="molecule type" value="Genomic_DNA"/>
</dbReference>
<dbReference type="InterPro" id="IPR029058">
    <property type="entry name" value="AB_hydrolase_fold"/>
</dbReference>